<feature type="domain" description="SnoaL-like" evidence="1">
    <location>
        <begin position="12"/>
        <end position="104"/>
    </location>
</feature>
<dbReference type="SUPFAM" id="SSF54427">
    <property type="entry name" value="NTF2-like"/>
    <property type="match status" value="1"/>
</dbReference>
<dbReference type="Pfam" id="PF12680">
    <property type="entry name" value="SnoaL_2"/>
    <property type="match status" value="1"/>
</dbReference>
<accession>A0ABP6A102</accession>
<name>A0ABP6A102_9ACTN</name>
<proteinExistence type="predicted"/>
<dbReference type="InterPro" id="IPR037401">
    <property type="entry name" value="SnoaL-like"/>
</dbReference>
<protein>
    <recommendedName>
        <fullName evidence="1">SnoaL-like domain-containing protein</fullName>
    </recommendedName>
</protein>
<gene>
    <name evidence="2" type="ORF">GCM10010422_68540</name>
</gene>
<sequence>MTSATADFHLIDRQIDAFNRQALDDFMACYSPHATVSTDGEVVAAGTDALRALYARQFSEAPLTATVLSRLSQAEWIVDREQVEGDGIPPLSVLALYRVRDGLIDQVQFVGRQAE</sequence>
<dbReference type="InterPro" id="IPR032710">
    <property type="entry name" value="NTF2-like_dom_sf"/>
</dbReference>
<organism evidence="2 3">
    <name type="scientific">Streptomyces graminearus</name>
    <dbReference type="NCBI Taxonomy" id="284030"/>
    <lineage>
        <taxon>Bacteria</taxon>
        <taxon>Bacillati</taxon>
        <taxon>Actinomycetota</taxon>
        <taxon>Actinomycetes</taxon>
        <taxon>Kitasatosporales</taxon>
        <taxon>Streptomycetaceae</taxon>
        <taxon>Streptomyces</taxon>
    </lineage>
</organism>
<dbReference type="RefSeq" id="WP_232986280.1">
    <property type="nucleotide sequence ID" value="NZ_BAAATL010000039.1"/>
</dbReference>
<dbReference type="EMBL" id="BAAATL010000039">
    <property type="protein sequence ID" value="GAA2507647.1"/>
    <property type="molecule type" value="Genomic_DNA"/>
</dbReference>
<comment type="caution">
    <text evidence="2">The sequence shown here is derived from an EMBL/GenBank/DDBJ whole genome shotgun (WGS) entry which is preliminary data.</text>
</comment>
<dbReference type="Proteomes" id="UP001501721">
    <property type="component" value="Unassembled WGS sequence"/>
</dbReference>
<reference evidence="3" key="1">
    <citation type="journal article" date="2019" name="Int. J. Syst. Evol. Microbiol.">
        <title>The Global Catalogue of Microorganisms (GCM) 10K type strain sequencing project: providing services to taxonomists for standard genome sequencing and annotation.</title>
        <authorList>
            <consortium name="The Broad Institute Genomics Platform"/>
            <consortium name="The Broad Institute Genome Sequencing Center for Infectious Disease"/>
            <person name="Wu L."/>
            <person name="Ma J."/>
        </authorList>
    </citation>
    <scope>NUCLEOTIDE SEQUENCE [LARGE SCALE GENOMIC DNA]</scope>
    <source>
        <strain evidence="3">JCM 6923</strain>
    </source>
</reference>
<keyword evidence="3" id="KW-1185">Reference proteome</keyword>
<evidence type="ECO:0000259" key="1">
    <source>
        <dbReference type="Pfam" id="PF12680"/>
    </source>
</evidence>
<evidence type="ECO:0000313" key="3">
    <source>
        <dbReference type="Proteomes" id="UP001501721"/>
    </source>
</evidence>
<evidence type="ECO:0000313" key="2">
    <source>
        <dbReference type="EMBL" id="GAA2507647.1"/>
    </source>
</evidence>
<dbReference type="Gene3D" id="3.10.450.50">
    <property type="match status" value="1"/>
</dbReference>